<evidence type="ECO:0000256" key="12">
    <source>
        <dbReference type="PIRSR" id="PIRSR603542-1"/>
    </source>
</evidence>
<evidence type="ECO:0000256" key="1">
    <source>
        <dbReference type="ARBA" id="ARBA00003937"/>
    </source>
</evidence>
<dbReference type="InterPro" id="IPR008278">
    <property type="entry name" value="4-PPantetheinyl_Trfase_dom"/>
</dbReference>
<dbReference type="GO" id="GO:0009239">
    <property type="term" value="P:enterobactin biosynthetic process"/>
    <property type="evidence" value="ECO:0007669"/>
    <property type="project" value="UniProtKB-UniPathway"/>
</dbReference>
<dbReference type="Proteomes" id="UP000500870">
    <property type="component" value="Chromosome 3"/>
</dbReference>
<evidence type="ECO:0000256" key="8">
    <source>
        <dbReference type="ARBA" id="ARBA00029894"/>
    </source>
</evidence>
<feature type="binding site" evidence="12">
    <location>
        <position position="174"/>
    </location>
    <ligand>
        <name>CoA</name>
        <dbReference type="ChEBI" id="CHEBI:57287"/>
    </ligand>
</feature>
<proteinExistence type="inferred from homology"/>
<evidence type="ECO:0000259" key="14">
    <source>
        <dbReference type="Pfam" id="PF01648"/>
    </source>
</evidence>
<evidence type="ECO:0000256" key="7">
    <source>
        <dbReference type="ARBA" id="ARBA00023191"/>
    </source>
</evidence>
<keyword evidence="6 16" id="KW-0808">Transferase</keyword>
<gene>
    <name evidence="16" type="ORF">FOB41_19720</name>
</gene>
<dbReference type="Pfam" id="PF01648">
    <property type="entry name" value="ACPS"/>
    <property type="match status" value="1"/>
</dbReference>
<feature type="binding site" evidence="12">
    <location>
        <position position="170"/>
    </location>
    <ligand>
        <name>CoA</name>
        <dbReference type="ChEBI" id="CHEBI:57287"/>
    </ligand>
</feature>
<dbReference type="GO" id="GO:0009366">
    <property type="term" value="C:enterobactin synthetase complex"/>
    <property type="evidence" value="ECO:0007669"/>
    <property type="project" value="InterPro"/>
</dbReference>
<dbReference type="PANTHER" id="PTHR38096:SF1">
    <property type="entry name" value="ENTEROBACTIN SYNTHASE COMPONENT D"/>
    <property type="match status" value="1"/>
</dbReference>
<evidence type="ECO:0000256" key="4">
    <source>
        <dbReference type="ARBA" id="ARBA00011503"/>
    </source>
</evidence>
<evidence type="ECO:0000313" key="16">
    <source>
        <dbReference type="EMBL" id="QIX23400.1"/>
    </source>
</evidence>
<protein>
    <recommendedName>
        <fullName evidence="5">Enterobactin synthase component D</fullName>
    </recommendedName>
    <alternativeName>
        <fullName evidence="8">4'-phosphopantetheinyl transferase EntD</fullName>
    </alternativeName>
    <alternativeName>
        <fullName evidence="9">Enterochelin synthase D</fullName>
    </alternativeName>
</protein>
<name>A0A6H0ZUE2_9HYPH</name>
<dbReference type="PANTHER" id="PTHR38096">
    <property type="entry name" value="ENTEROBACTIN SYNTHASE COMPONENT D"/>
    <property type="match status" value="1"/>
</dbReference>
<feature type="binding site" evidence="13">
    <location>
        <position position="128"/>
    </location>
    <ligand>
        <name>Mg(2+)</name>
        <dbReference type="ChEBI" id="CHEBI:18420"/>
    </ligand>
</feature>
<dbReference type="SUPFAM" id="SSF56214">
    <property type="entry name" value="4'-phosphopantetheinyl transferase"/>
    <property type="match status" value="1"/>
</dbReference>
<feature type="binding site" evidence="13">
    <location>
        <position position="129"/>
    </location>
    <ligand>
        <name>Mg(2+)</name>
        <dbReference type="ChEBI" id="CHEBI:18420"/>
    </ligand>
</feature>
<feature type="domain" description="4'-phosphopantetheinyl transferase N-terminal" evidence="15">
    <location>
        <begin position="54"/>
        <end position="115"/>
    </location>
</feature>
<comment type="similarity">
    <text evidence="3">Belongs to the P-Pant transferase superfamily. EntD family.</text>
</comment>
<evidence type="ECO:0000256" key="3">
    <source>
        <dbReference type="ARBA" id="ARBA00008342"/>
    </source>
</evidence>
<feature type="binding site" evidence="12">
    <location>
        <position position="69"/>
    </location>
    <ligand>
        <name>CoA</name>
        <dbReference type="ChEBI" id="CHEBI:57287"/>
    </ligand>
</feature>
<keyword evidence="7" id="KW-0259">Enterobactin biosynthesis</keyword>
<comment type="cofactor">
    <cofactor evidence="13">
        <name>Mg(2+)</name>
        <dbReference type="ChEBI" id="CHEBI:18420"/>
    </cofactor>
</comment>
<comment type="subunit">
    <text evidence="4">EntB, EntD, EntE, and EntF form a multienzyme complex called enterobactin synthase.</text>
</comment>
<feature type="domain" description="4'-phosphopantetheinyl transferase" evidence="14">
    <location>
        <begin position="123"/>
        <end position="214"/>
    </location>
</feature>
<keyword evidence="13" id="KW-0460">Magnesium</keyword>
<evidence type="ECO:0000256" key="10">
    <source>
        <dbReference type="ARBA" id="ARBA00049176"/>
    </source>
</evidence>
<organism evidence="16 17">
    <name type="scientific">Agrobacterium pusense</name>
    <dbReference type="NCBI Taxonomy" id="648995"/>
    <lineage>
        <taxon>Bacteria</taxon>
        <taxon>Pseudomonadati</taxon>
        <taxon>Pseudomonadota</taxon>
        <taxon>Alphaproteobacteria</taxon>
        <taxon>Hyphomicrobiales</taxon>
        <taxon>Rhizobiaceae</taxon>
        <taxon>Rhizobium/Agrobacterium group</taxon>
        <taxon>Agrobacterium</taxon>
    </lineage>
</organism>
<keyword evidence="13" id="KW-0479">Metal-binding</keyword>
<reference evidence="16 17" key="1">
    <citation type="submission" date="2020-04" db="EMBL/GenBank/DDBJ databases">
        <title>FDA dAtabase for Regulatory Grade micrObial Sequences (FDA-ARGOS): Supporting development and validation of Infectious Disease Dx tests.</title>
        <authorList>
            <person name="Sciortino C."/>
            <person name="Tallon L."/>
            <person name="Sadzewicz L."/>
            <person name="Vavikolanu K."/>
            <person name="Mehta A."/>
            <person name="Aluvathingal J."/>
            <person name="Nadendla S."/>
            <person name="Nandy P."/>
            <person name="Geyer C."/>
            <person name="Yan Y."/>
            <person name="Sichtig H."/>
        </authorList>
    </citation>
    <scope>NUCLEOTIDE SEQUENCE [LARGE SCALE GENOMIC DNA]</scope>
    <source>
        <strain evidence="16 17">FDAARGOS_633</strain>
    </source>
</reference>
<dbReference type="GO" id="GO:0008897">
    <property type="term" value="F:holo-[acyl-carrier-protein] synthase activity"/>
    <property type="evidence" value="ECO:0007669"/>
    <property type="project" value="InterPro"/>
</dbReference>
<dbReference type="InterPro" id="IPR037143">
    <property type="entry name" value="4-PPantetheinyl_Trfase_dom_sf"/>
</dbReference>
<sequence>MDVVMAFDHDAISGDPPEAIWPWPDDICGCHCLTLRFSADEGCGGEVPPLPPQLSSATQRRKAEFIAGRRCAAEAIRRLSGRSIFPGMGEDRAPLWPEGVIGAISHSQGTAIALVGCCRQFRAIGVDIEKLMTEEEARDIAPQLLTANERYNLGNIIDPFITGLIFSAKESLFKALYPMVEKLFFFEAAELSRLDANGSGSLCLTAELSEEWRCGTEVPFRFCRFEGQLLTRVLIPH</sequence>
<evidence type="ECO:0000256" key="13">
    <source>
        <dbReference type="PIRSR" id="PIRSR603542-2"/>
    </source>
</evidence>
<evidence type="ECO:0000256" key="5">
    <source>
        <dbReference type="ARBA" id="ARBA00019087"/>
    </source>
</evidence>
<evidence type="ECO:0000256" key="9">
    <source>
        <dbReference type="ARBA" id="ARBA00031996"/>
    </source>
</evidence>
<dbReference type="Pfam" id="PF17837">
    <property type="entry name" value="4PPT_N"/>
    <property type="match status" value="1"/>
</dbReference>
<dbReference type="GO" id="GO:0000287">
    <property type="term" value="F:magnesium ion binding"/>
    <property type="evidence" value="ECO:0007669"/>
    <property type="project" value="InterPro"/>
</dbReference>
<evidence type="ECO:0000313" key="17">
    <source>
        <dbReference type="Proteomes" id="UP000500870"/>
    </source>
</evidence>
<dbReference type="InterPro" id="IPR041354">
    <property type="entry name" value="4PPT_N"/>
</dbReference>
<evidence type="ECO:0000259" key="15">
    <source>
        <dbReference type="Pfam" id="PF17837"/>
    </source>
</evidence>
<dbReference type="InterPro" id="IPR003542">
    <property type="entry name" value="Enbac_synth_compD-like"/>
</dbReference>
<dbReference type="EMBL" id="CP050899">
    <property type="protein sequence ID" value="QIX23400.1"/>
    <property type="molecule type" value="Genomic_DNA"/>
</dbReference>
<comment type="catalytic activity">
    <reaction evidence="10">
        <text>apo-[aryl-carrier protein] + CoA = holo-[aryl-carrier protein] + adenosine 3',5'-bisphosphate + H(+)</text>
        <dbReference type="Rhea" id="RHEA:48404"/>
        <dbReference type="Rhea" id="RHEA-COMP:15903"/>
        <dbReference type="Rhea" id="RHEA-COMP:17557"/>
        <dbReference type="ChEBI" id="CHEBI:15378"/>
        <dbReference type="ChEBI" id="CHEBI:29999"/>
        <dbReference type="ChEBI" id="CHEBI:57287"/>
        <dbReference type="ChEBI" id="CHEBI:58343"/>
        <dbReference type="ChEBI" id="CHEBI:64479"/>
    </reaction>
</comment>
<accession>A0A6H0ZUE2</accession>
<evidence type="ECO:0000256" key="6">
    <source>
        <dbReference type="ARBA" id="ARBA00022679"/>
    </source>
</evidence>
<feature type="binding site" evidence="13">
    <location>
        <position position="127"/>
    </location>
    <ligand>
        <name>Mg(2+)</name>
        <dbReference type="ChEBI" id="CHEBI:18420"/>
    </ligand>
</feature>
<comment type="pathway">
    <text evidence="2">Siderophore biosynthesis; enterobactin biosynthesis.</text>
</comment>
<dbReference type="PRINTS" id="PR01399">
    <property type="entry name" value="ENTSNTHTASED"/>
</dbReference>
<comment type="function">
    <text evidence="1">Involved in the biosynthesis of the siderophore enterobactin (enterochelin), which is a macrocyclic trimeric lactone of N-(2,3-dihydroxybenzoyl)-serine. The serine trilactone serves as a scaffolding for the three catechol functionalities that provide hexadentate coordination for the tightly ligated iron(2+) atoms. Plays an essential role in the assembly of the enterobactin by catalyzing the transfer of the 4'-phosphopantetheine (Ppant) moiety from coenzyme A to the apo-domains of both EntB (ArCP domain) and EntF (PCP domain) to yield their holo-forms which make them competent for the activation of 2,3-dihydroxybenzoate (DHB) and L-serine, respectively.</text>
</comment>
<dbReference type="RefSeq" id="WP_136883037.1">
    <property type="nucleotide sequence ID" value="NZ_CP050899.1"/>
</dbReference>
<evidence type="ECO:0000256" key="2">
    <source>
        <dbReference type="ARBA" id="ARBA00004993"/>
    </source>
</evidence>
<dbReference type="GO" id="GO:0005886">
    <property type="term" value="C:plasma membrane"/>
    <property type="evidence" value="ECO:0007669"/>
    <property type="project" value="TreeGrafter"/>
</dbReference>
<feature type="binding site" evidence="12">
    <location>
        <position position="61"/>
    </location>
    <ligand>
        <name>CoA</name>
        <dbReference type="ChEBI" id="CHEBI:57287"/>
    </ligand>
</feature>
<dbReference type="AlphaFoldDB" id="A0A6H0ZUE2"/>
<dbReference type="UniPathway" id="UPA00017"/>
<comment type="catalytic activity">
    <reaction evidence="11">
        <text>apo-[peptidyl-carrier protein] + CoA = holo-[peptidyl-carrier protein] + adenosine 3',5'-bisphosphate + H(+)</text>
        <dbReference type="Rhea" id="RHEA:46228"/>
        <dbReference type="Rhea" id="RHEA-COMP:11479"/>
        <dbReference type="Rhea" id="RHEA-COMP:11480"/>
        <dbReference type="ChEBI" id="CHEBI:15378"/>
        <dbReference type="ChEBI" id="CHEBI:29999"/>
        <dbReference type="ChEBI" id="CHEBI:57287"/>
        <dbReference type="ChEBI" id="CHEBI:58343"/>
        <dbReference type="ChEBI" id="CHEBI:64479"/>
    </reaction>
</comment>
<feature type="binding site" evidence="12">
    <location>
        <position position="127"/>
    </location>
    <ligand>
        <name>CoA</name>
        <dbReference type="ChEBI" id="CHEBI:57287"/>
    </ligand>
</feature>
<feature type="binding site" evidence="12">
    <location>
        <begin position="105"/>
        <end position="106"/>
    </location>
    <ligand>
        <name>CoA</name>
        <dbReference type="ChEBI" id="CHEBI:57287"/>
    </ligand>
</feature>
<evidence type="ECO:0000256" key="11">
    <source>
        <dbReference type="ARBA" id="ARBA00049191"/>
    </source>
</evidence>